<dbReference type="PROSITE" id="PS00123">
    <property type="entry name" value="ALKALINE_PHOSPHATASE"/>
    <property type="match status" value="1"/>
</dbReference>
<protein>
    <submittedName>
        <fullName evidence="10">Alkaline phosphatase</fullName>
    </submittedName>
</protein>
<dbReference type="PROSITE" id="PS51257">
    <property type="entry name" value="PROKAR_LIPOPROTEIN"/>
    <property type="match status" value="1"/>
</dbReference>
<evidence type="ECO:0000256" key="1">
    <source>
        <dbReference type="ARBA" id="ARBA00005984"/>
    </source>
</evidence>
<evidence type="ECO:0000256" key="5">
    <source>
        <dbReference type="ARBA" id="ARBA00022833"/>
    </source>
</evidence>
<dbReference type="Gene3D" id="3.40.720.10">
    <property type="entry name" value="Alkaline Phosphatase, subunit A"/>
    <property type="match status" value="1"/>
</dbReference>
<keyword evidence="6 8" id="KW-0460">Magnesium</keyword>
<evidence type="ECO:0000256" key="3">
    <source>
        <dbReference type="ARBA" id="ARBA00022723"/>
    </source>
</evidence>
<dbReference type="Pfam" id="PF00245">
    <property type="entry name" value="Alk_phosphatase"/>
    <property type="match status" value="2"/>
</dbReference>
<evidence type="ECO:0000313" key="11">
    <source>
        <dbReference type="Proteomes" id="UP000315283"/>
    </source>
</evidence>
<accession>A0A520N3N2</accession>
<evidence type="ECO:0000313" key="10">
    <source>
        <dbReference type="EMBL" id="RZO28090.1"/>
    </source>
</evidence>
<dbReference type="SMART" id="SM00098">
    <property type="entry name" value="alkPPc"/>
    <property type="match status" value="1"/>
</dbReference>
<dbReference type="InterPro" id="IPR017850">
    <property type="entry name" value="Alkaline_phosphatase_core_sf"/>
</dbReference>
<dbReference type="PANTHER" id="PTHR11596:SF5">
    <property type="entry name" value="ALKALINE PHOSPHATASE"/>
    <property type="match status" value="1"/>
</dbReference>
<evidence type="ECO:0000256" key="9">
    <source>
        <dbReference type="RuleBase" id="RU003946"/>
    </source>
</evidence>
<dbReference type="InterPro" id="IPR018299">
    <property type="entry name" value="Alkaline_phosphatase_AS"/>
</dbReference>
<reference evidence="10 11" key="1">
    <citation type="submission" date="2019-02" db="EMBL/GenBank/DDBJ databases">
        <title>Prokaryotic population dynamics and viral predation in marine succession experiment using metagenomics: the confinement effect.</title>
        <authorList>
            <person name="Haro-Moreno J.M."/>
            <person name="Rodriguez-Valera F."/>
            <person name="Lopez-Perez M."/>
        </authorList>
    </citation>
    <scope>NUCLEOTIDE SEQUENCE [LARGE SCALE GENOMIC DNA]</scope>
    <source>
        <strain evidence="10">MED-G164</strain>
    </source>
</reference>
<feature type="binding site" evidence="8">
    <location>
        <position position="267"/>
    </location>
    <ligand>
        <name>Zn(2+)</name>
        <dbReference type="ChEBI" id="CHEBI:29105"/>
        <label>2</label>
    </ligand>
</feature>
<dbReference type="AlphaFoldDB" id="A0A520N3N2"/>
<dbReference type="PRINTS" id="PR00113">
    <property type="entry name" value="ALKPHPHTASE"/>
</dbReference>
<feature type="binding site" evidence="8">
    <location>
        <position position="263"/>
    </location>
    <ligand>
        <name>Zn(2+)</name>
        <dbReference type="ChEBI" id="CHEBI:29105"/>
        <label>2</label>
    </ligand>
</feature>
<comment type="cofactor">
    <cofactor evidence="8">
        <name>Zn(2+)</name>
        <dbReference type="ChEBI" id="CHEBI:29105"/>
    </cofactor>
    <text evidence="8">Binds 2 Zn(2+) ions.</text>
</comment>
<keyword evidence="5 8" id="KW-0862">Zinc</keyword>
<organism evidence="10 11">
    <name type="scientific">SAR86 cluster bacterium</name>
    <dbReference type="NCBI Taxonomy" id="2030880"/>
    <lineage>
        <taxon>Bacteria</taxon>
        <taxon>Pseudomonadati</taxon>
        <taxon>Pseudomonadota</taxon>
        <taxon>Gammaproteobacteria</taxon>
        <taxon>SAR86 cluster</taxon>
    </lineage>
</organism>
<sequence length="380" mass="42237">MKKVTAIIFTLLVLIACSKEKTEIVKMGSKDSDLLEIKNFSESTKPKNIILAIADGAALNHITVSRLAIGGPNHKLYIDQLPFVGTSSTHAYENLITDSAAAATAWSTGNKTKNRYLAVDQNKKELTNIFEMLDNKGYLKGIVATSSITHATPAAFYAHIDSRYKEKEIAAQLLNSSVDLALGGGQEFFNLEEVEKNHYLLTQKASLEKNYDGLKNIVGLFDEDGMERGPDMPTQREMTNFALNYLDDKCNGFFLMTEGSQIDWAGHSNDVEYMIREFKDFDLTIKDLINFVSADKNTLLIITADHETGGLQLMKQKDDSFIVQWGTGSHTGVPVGVYAYGPGSQNFNGMMDNTDIFYKILEVLDYQNLKNSTCGQNNDR</sequence>
<dbReference type="GO" id="GO:0046872">
    <property type="term" value="F:metal ion binding"/>
    <property type="evidence" value="ECO:0007669"/>
    <property type="project" value="UniProtKB-KW"/>
</dbReference>
<feature type="binding site" evidence="8">
    <location>
        <position position="150"/>
    </location>
    <ligand>
        <name>Mg(2+)</name>
        <dbReference type="ChEBI" id="CHEBI:18420"/>
    </ligand>
</feature>
<name>A0A520N3N2_9GAMM</name>
<evidence type="ECO:0000256" key="6">
    <source>
        <dbReference type="ARBA" id="ARBA00022842"/>
    </source>
</evidence>
<dbReference type="SUPFAM" id="SSF53649">
    <property type="entry name" value="Alkaline phosphatase-like"/>
    <property type="match status" value="1"/>
</dbReference>
<evidence type="ECO:0000256" key="7">
    <source>
        <dbReference type="PIRSR" id="PIRSR601952-1"/>
    </source>
</evidence>
<feature type="active site" description="Phosphoserine intermediate" evidence="7">
    <location>
        <position position="99"/>
    </location>
</feature>
<comment type="caution">
    <text evidence="10">The sequence shown here is derived from an EMBL/GenBank/DDBJ whole genome shotgun (WGS) entry which is preliminary data.</text>
</comment>
<dbReference type="EMBL" id="SHBJ01000019">
    <property type="protein sequence ID" value="RZO28090.1"/>
    <property type="molecule type" value="Genomic_DNA"/>
</dbReference>
<keyword evidence="3 8" id="KW-0479">Metal-binding</keyword>
<dbReference type="GO" id="GO:0004035">
    <property type="term" value="F:alkaline phosphatase activity"/>
    <property type="evidence" value="ECO:0007669"/>
    <property type="project" value="TreeGrafter"/>
</dbReference>
<feature type="binding site" evidence="8">
    <location>
        <position position="55"/>
    </location>
    <ligand>
        <name>Mg(2+)</name>
        <dbReference type="ChEBI" id="CHEBI:18420"/>
    </ligand>
</feature>
<dbReference type="Proteomes" id="UP000315283">
    <property type="component" value="Unassembled WGS sequence"/>
</dbReference>
<dbReference type="PANTHER" id="PTHR11596">
    <property type="entry name" value="ALKALINE PHOSPHATASE"/>
    <property type="match status" value="1"/>
</dbReference>
<gene>
    <name evidence="10" type="ORF">EVA97_03230</name>
</gene>
<feature type="binding site" evidence="8">
    <location>
        <position position="306"/>
    </location>
    <ligand>
        <name>Zn(2+)</name>
        <dbReference type="ChEBI" id="CHEBI:29105"/>
        <label>2</label>
    </ligand>
</feature>
<feature type="binding site" evidence="8">
    <location>
        <position position="55"/>
    </location>
    <ligand>
        <name>Zn(2+)</name>
        <dbReference type="ChEBI" id="CHEBI:29105"/>
        <label>2</label>
    </ligand>
</feature>
<dbReference type="CDD" id="cd16012">
    <property type="entry name" value="ALP"/>
    <property type="match status" value="1"/>
</dbReference>
<evidence type="ECO:0000256" key="2">
    <source>
        <dbReference type="ARBA" id="ARBA00022553"/>
    </source>
</evidence>
<feature type="binding site" evidence="8">
    <location>
        <position position="152"/>
    </location>
    <ligand>
        <name>Mg(2+)</name>
        <dbReference type="ChEBI" id="CHEBI:18420"/>
    </ligand>
</feature>
<proteinExistence type="inferred from homology"/>
<keyword evidence="2" id="KW-0597">Phosphoprotein</keyword>
<feature type="binding site" evidence="8">
    <location>
        <position position="258"/>
    </location>
    <ligand>
        <name>Mg(2+)</name>
        <dbReference type="ChEBI" id="CHEBI:18420"/>
    </ligand>
</feature>
<comment type="cofactor">
    <cofactor evidence="8">
        <name>Mg(2+)</name>
        <dbReference type="ChEBI" id="CHEBI:18420"/>
    </cofactor>
    <text evidence="8">Binds 1 Mg(2+) ion.</text>
</comment>
<comment type="similarity">
    <text evidence="1 9">Belongs to the alkaline phosphatase family.</text>
</comment>
<keyword evidence="4" id="KW-0378">Hydrolase</keyword>
<evidence type="ECO:0000256" key="4">
    <source>
        <dbReference type="ARBA" id="ARBA00022801"/>
    </source>
</evidence>
<evidence type="ECO:0000256" key="8">
    <source>
        <dbReference type="PIRSR" id="PIRSR601952-2"/>
    </source>
</evidence>
<feature type="binding site" evidence="8">
    <location>
        <position position="305"/>
    </location>
    <ligand>
        <name>Zn(2+)</name>
        <dbReference type="ChEBI" id="CHEBI:29105"/>
        <label>2</label>
    </ligand>
</feature>
<dbReference type="InterPro" id="IPR001952">
    <property type="entry name" value="Alkaline_phosphatase"/>
</dbReference>